<evidence type="ECO:0000256" key="18">
    <source>
        <dbReference type="ARBA" id="ARBA00023063"/>
    </source>
</evidence>
<sequence>MTVVSPVRPTGGPTDPGRVVVVGAGMVAHRLVEQMLARGEHAAWEITVLGDEPYRPYDRVHLSEFFDGRDADALALAPTVWDDARVTLRTGDAVASIDRDEQVVVTRAGVRVPYDNLVLATGSWAWTPRTTGIELPGVVSYRTLDDVSALRDWIQAREDTLGRPLRGAVVGGGVLGLEAASALQRLGAHATVVEFADRLMSVQLDEGGGETLRVRIADMGVDVRLGTGATRLVAAPDGAVGLLVLSDGSTLDVDVVVFSTGIRPRDRLARESGLAIGERGGVVVGPTCRTSDPFVWAIGEVASYEGVCAGLVAPGNAQADVVVDQLLGGTAEYAPAPEGTKLKGVLHDGVPVEAASFGDVNALTPGALEVTFADPVAKTYKKLVVSDDARTLLGGVFVGDAALYSSLRPMLGRALGADPSAFLAPEGGAAVPSADLPDDVVVCSCANVTAGTVRGAVTEHGCTSVADVKKCTKAGTICGSCVPLLTKLVNTQLEASGVEVSRAMCEHFPMTRADLFALVKAEGLRTFSEVVAAHGTGRGCVVCKPVVASILSSLGVGHVLDPANAPLQDTNDHALANMQKDGTYSVIPRIPGGEITPEKLAVIADVAREYGLYTRITGAQRIGMFGARLEQLPAIWQRLVDAGMESGQAYGKSLRAVKSCVGQSWCRFGVQDSVGMGVRLELRYRGLRAPHKFKVGVSGCARECAEARGKDVGVIATERGWNVYVGGNGGFTPRHAELLAEDLDDEMLLRVIDRFLAYYIRSADRLQRTAPWVADYPGGIAELRKVLVDDTLGICEDLEASIAAHVEAYEDEWAATLADPVRLARFASFVNAPDTPDPDLAYTPERGQVRPARLGEVSDPNPVIARTIAVRPSDVEMEDAL</sequence>
<evidence type="ECO:0000256" key="17">
    <source>
        <dbReference type="ARBA" id="ARBA00023014"/>
    </source>
</evidence>
<evidence type="ECO:0000256" key="6">
    <source>
        <dbReference type="ARBA" id="ARBA00010429"/>
    </source>
</evidence>
<keyword evidence="27" id="KW-1185">Reference proteome</keyword>
<evidence type="ECO:0000256" key="7">
    <source>
        <dbReference type="ARBA" id="ARBA00012353"/>
    </source>
</evidence>
<comment type="catalytic activity">
    <reaction evidence="20">
        <text>hydrogen sulfide + 6 oxidized [2Fe-2S]-[ferredoxin] + 3 H2O = sulfite + 6 reduced [2Fe-2S]-[ferredoxin] + 7 H(+)</text>
        <dbReference type="Rhea" id="RHEA:23132"/>
        <dbReference type="Rhea" id="RHEA-COMP:10000"/>
        <dbReference type="Rhea" id="RHEA-COMP:10001"/>
        <dbReference type="ChEBI" id="CHEBI:15377"/>
        <dbReference type="ChEBI" id="CHEBI:15378"/>
        <dbReference type="ChEBI" id="CHEBI:17359"/>
        <dbReference type="ChEBI" id="CHEBI:29919"/>
        <dbReference type="ChEBI" id="CHEBI:33737"/>
        <dbReference type="ChEBI" id="CHEBI:33738"/>
        <dbReference type="EC" id="1.8.7.1"/>
    </reaction>
</comment>
<evidence type="ECO:0000256" key="8">
    <source>
        <dbReference type="ARBA" id="ARBA00022485"/>
    </source>
</evidence>
<keyword evidence="12" id="KW-0479">Metal-binding</keyword>
<comment type="cofactor">
    <cofactor evidence="2">
        <name>[4Fe-4S] cluster</name>
        <dbReference type="ChEBI" id="CHEBI:49883"/>
    </cofactor>
</comment>
<feature type="domain" description="FAD/NAD(P)-binding" evidence="25">
    <location>
        <begin position="18"/>
        <end position="302"/>
    </location>
</feature>
<evidence type="ECO:0000313" key="26">
    <source>
        <dbReference type="EMBL" id="MBD9697950.1"/>
    </source>
</evidence>
<dbReference type="InterPro" id="IPR052034">
    <property type="entry name" value="NasD-like"/>
</dbReference>
<dbReference type="SUPFAM" id="SSF51905">
    <property type="entry name" value="FAD/NAD(P)-binding domain"/>
    <property type="match status" value="2"/>
</dbReference>
<dbReference type="EMBL" id="JACZDF010000001">
    <property type="protein sequence ID" value="MBD9697950.1"/>
    <property type="molecule type" value="Genomic_DNA"/>
</dbReference>
<comment type="caution">
    <text evidence="26">The sequence shown here is derived from an EMBL/GenBank/DDBJ whole genome shotgun (WGS) entry which is preliminary data.</text>
</comment>
<name>A0ABR9DLD2_9MICO</name>
<evidence type="ECO:0000259" key="22">
    <source>
        <dbReference type="Pfam" id="PF01077"/>
    </source>
</evidence>
<dbReference type="InterPro" id="IPR041854">
    <property type="entry name" value="BFD-like_2Fe2S-bd_dom_sf"/>
</dbReference>
<evidence type="ECO:0000259" key="25">
    <source>
        <dbReference type="Pfam" id="PF07992"/>
    </source>
</evidence>
<dbReference type="NCBIfam" id="NF011565">
    <property type="entry name" value="PRK14989.1"/>
    <property type="match status" value="1"/>
</dbReference>
<dbReference type="Pfam" id="PF03460">
    <property type="entry name" value="NIR_SIR_ferr"/>
    <property type="match status" value="1"/>
</dbReference>
<dbReference type="InterPro" id="IPR023753">
    <property type="entry name" value="FAD/NAD-binding_dom"/>
</dbReference>
<evidence type="ECO:0000256" key="9">
    <source>
        <dbReference type="ARBA" id="ARBA00022617"/>
    </source>
</evidence>
<dbReference type="SUPFAM" id="SSF55124">
    <property type="entry name" value="Nitrite/Sulfite reductase N-terminal domain-like"/>
    <property type="match status" value="1"/>
</dbReference>
<feature type="domain" description="Nitrite/Sulfite reductase ferredoxin-like" evidence="23">
    <location>
        <begin position="579"/>
        <end position="640"/>
    </location>
</feature>
<dbReference type="InterPro" id="IPR045854">
    <property type="entry name" value="NO2/SO3_Rdtase_4Fe4S_sf"/>
</dbReference>
<keyword evidence="13" id="KW-0883">Thioether bond</keyword>
<dbReference type="InterPro" id="IPR006067">
    <property type="entry name" value="NO2/SO3_Rdtase_4Fe4S_dom"/>
</dbReference>
<keyword evidence="10 21" id="KW-0285">Flavoprotein</keyword>
<dbReference type="InterPro" id="IPR005117">
    <property type="entry name" value="NiRdtase/SiRdtase_haem-b_fer"/>
</dbReference>
<dbReference type="Gene3D" id="3.30.413.10">
    <property type="entry name" value="Sulfite Reductase Hemoprotein, domain 1"/>
    <property type="match status" value="1"/>
</dbReference>
<evidence type="ECO:0000256" key="20">
    <source>
        <dbReference type="ARBA" id="ARBA00049518"/>
    </source>
</evidence>
<comment type="similarity">
    <text evidence="6">Belongs to the nitrite and sulfite reductase 4Fe-4S domain family.</text>
</comment>
<evidence type="ECO:0000256" key="10">
    <source>
        <dbReference type="ARBA" id="ARBA00022630"/>
    </source>
</evidence>
<dbReference type="Pfam" id="PF04324">
    <property type="entry name" value="Fer2_BFD"/>
    <property type="match status" value="1"/>
</dbReference>
<dbReference type="EC" id="1.8.7.1" evidence="7"/>
<organism evidence="26 27">
    <name type="scientific">Flavimobilis rhizosphaerae</name>
    <dbReference type="NCBI Taxonomy" id="2775421"/>
    <lineage>
        <taxon>Bacteria</taxon>
        <taxon>Bacillati</taxon>
        <taxon>Actinomycetota</taxon>
        <taxon>Actinomycetes</taxon>
        <taxon>Micrococcales</taxon>
        <taxon>Jonesiaceae</taxon>
        <taxon>Flavimobilis</taxon>
    </lineage>
</organism>
<protein>
    <recommendedName>
        <fullName evidence="7">assimilatory sulfite reductase (ferredoxin)</fullName>
        <ecNumber evidence="7">1.8.7.1</ecNumber>
    </recommendedName>
</protein>
<evidence type="ECO:0000256" key="12">
    <source>
        <dbReference type="ARBA" id="ARBA00022723"/>
    </source>
</evidence>
<dbReference type="InterPro" id="IPR036188">
    <property type="entry name" value="FAD/NAD-bd_sf"/>
</dbReference>
<dbReference type="PANTHER" id="PTHR43809">
    <property type="entry name" value="NITRITE REDUCTASE (NADH) LARGE SUBUNIT"/>
    <property type="match status" value="1"/>
</dbReference>
<dbReference type="Gene3D" id="1.10.10.1100">
    <property type="entry name" value="BFD-like [2Fe-2S]-binding domain"/>
    <property type="match status" value="1"/>
</dbReference>
<dbReference type="PRINTS" id="PR00368">
    <property type="entry name" value="FADPNR"/>
</dbReference>
<keyword evidence="11" id="KW-0001">2Fe-2S</keyword>
<keyword evidence="16" id="KW-0408">Iron</keyword>
<evidence type="ECO:0000256" key="2">
    <source>
        <dbReference type="ARBA" id="ARBA00001966"/>
    </source>
</evidence>
<comment type="cofactor">
    <cofactor evidence="3 21">
        <name>FAD</name>
        <dbReference type="ChEBI" id="CHEBI:57692"/>
    </cofactor>
</comment>
<evidence type="ECO:0000313" key="27">
    <source>
        <dbReference type="Proteomes" id="UP000642107"/>
    </source>
</evidence>
<dbReference type="InterPro" id="IPR012744">
    <property type="entry name" value="Nitri_red_NirB"/>
</dbReference>
<dbReference type="SUPFAM" id="SSF56014">
    <property type="entry name" value="Nitrite and sulphite reductase 4Fe-4S domain-like"/>
    <property type="match status" value="1"/>
</dbReference>
<feature type="domain" description="BFD-like [2Fe-2S]-binding" evidence="24">
    <location>
        <begin position="441"/>
        <end position="489"/>
    </location>
</feature>
<keyword evidence="17" id="KW-0411">Iron-sulfur</keyword>
<evidence type="ECO:0000256" key="5">
    <source>
        <dbReference type="ARBA" id="ARBA00005096"/>
    </source>
</evidence>
<accession>A0ABR9DLD2</accession>
<keyword evidence="8" id="KW-0004">4Fe-4S</keyword>
<proteinExistence type="inferred from homology"/>
<comment type="cofactor">
    <cofactor evidence="19">
        <name>[2Fe-2S] cluster</name>
        <dbReference type="ChEBI" id="CHEBI:190135"/>
    </cofactor>
</comment>
<dbReference type="PROSITE" id="PS00365">
    <property type="entry name" value="NIR_SIR"/>
    <property type="match status" value="1"/>
</dbReference>
<dbReference type="Pfam" id="PF07992">
    <property type="entry name" value="Pyr_redox_2"/>
    <property type="match status" value="1"/>
</dbReference>
<keyword evidence="15 26" id="KW-0560">Oxidoreductase</keyword>
<evidence type="ECO:0000256" key="1">
    <source>
        <dbReference type="ARBA" id="ARBA00001929"/>
    </source>
</evidence>
<dbReference type="RefSeq" id="WP_192276626.1">
    <property type="nucleotide sequence ID" value="NZ_JACZDF010000001.1"/>
</dbReference>
<evidence type="ECO:0000259" key="24">
    <source>
        <dbReference type="Pfam" id="PF04324"/>
    </source>
</evidence>
<evidence type="ECO:0000256" key="21">
    <source>
        <dbReference type="PIRNR" id="PIRNR037149"/>
    </source>
</evidence>
<dbReference type="CDD" id="cd19944">
    <property type="entry name" value="NirB_Fer2_BFD-like_2"/>
    <property type="match status" value="1"/>
</dbReference>
<dbReference type="InterPro" id="IPR036136">
    <property type="entry name" value="Nit/Sulf_reduc_fer-like_dom_sf"/>
</dbReference>
<keyword evidence="14 21" id="KW-0274">FAD</keyword>
<dbReference type="PANTHER" id="PTHR43809:SF1">
    <property type="entry name" value="NITRITE REDUCTASE (NADH) LARGE SUBUNIT"/>
    <property type="match status" value="1"/>
</dbReference>
<evidence type="ECO:0000256" key="19">
    <source>
        <dbReference type="ARBA" id="ARBA00034078"/>
    </source>
</evidence>
<gene>
    <name evidence="26" type="primary">nirB</name>
    <name evidence="26" type="ORF">IGS67_00340</name>
</gene>
<dbReference type="InterPro" id="IPR006066">
    <property type="entry name" value="NO2/SO3_Rdtase_FeS/sirohaem_BS"/>
</dbReference>
<dbReference type="NCBIfam" id="TIGR02374">
    <property type="entry name" value="nitri_red_nirB"/>
    <property type="match status" value="1"/>
</dbReference>
<comment type="pathway">
    <text evidence="5">Nitrogen metabolism; nitrate reduction (assimilation).</text>
</comment>
<dbReference type="Proteomes" id="UP000642107">
    <property type="component" value="Unassembled WGS sequence"/>
</dbReference>
<evidence type="ECO:0000256" key="4">
    <source>
        <dbReference type="ARBA" id="ARBA00003247"/>
    </source>
</evidence>
<dbReference type="Gene3D" id="3.90.480.20">
    <property type="match status" value="1"/>
</dbReference>
<dbReference type="PRINTS" id="PR00397">
    <property type="entry name" value="SIROHAEM"/>
</dbReference>
<reference evidence="26 27" key="1">
    <citation type="submission" date="2020-09" db="EMBL/GenBank/DDBJ databases">
        <title>Flavimobilis rhizosphaerae sp. nov., isolated from rhizosphere soil of Spartina alterniflora.</title>
        <authorList>
            <person name="Hanqin C."/>
        </authorList>
    </citation>
    <scope>NUCLEOTIDE SEQUENCE [LARGE SCALE GENOMIC DNA]</scope>
    <source>
        <strain evidence="26 27">GY 10621</strain>
    </source>
</reference>
<evidence type="ECO:0000256" key="11">
    <source>
        <dbReference type="ARBA" id="ARBA00022714"/>
    </source>
</evidence>
<evidence type="ECO:0000256" key="16">
    <source>
        <dbReference type="ARBA" id="ARBA00023004"/>
    </source>
</evidence>
<feature type="domain" description="Nitrite/sulphite reductase 4Fe-4S" evidence="22">
    <location>
        <begin position="651"/>
        <end position="787"/>
    </location>
</feature>
<evidence type="ECO:0000256" key="14">
    <source>
        <dbReference type="ARBA" id="ARBA00022827"/>
    </source>
</evidence>
<comment type="cofactor">
    <cofactor evidence="1">
        <name>siroheme</name>
        <dbReference type="ChEBI" id="CHEBI:60052"/>
    </cofactor>
</comment>
<dbReference type="Pfam" id="PF01077">
    <property type="entry name" value="NIR_SIR"/>
    <property type="match status" value="1"/>
</dbReference>
<dbReference type="InterPro" id="IPR017121">
    <property type="entry name" value="Nitrite_Rdtase_lsu"/>
</dbReference>
<dbReference type="Gene3D" id="3.50.50.60">
    <property type="entry name" value="FAD/NAD(P)-binding domain"/>
    <property type="match status" value="2"/>
</dbReference>
<dbReference type="GO" id="GO:0106316">
    <property type="term" value="F:nitrite reductase (NADH) activity"/>
    <property type="evidence" value="ECO:0007669"/>
    <property type="project" value="UniProtKB-EC"/>
</dbReference>
<keyword evidence="18 21" id="KW-0534">Nitrate assimilation</keyword>
<evidence type="ECO:0000256" key="13">
    <source>
        <dbReference type="ARBA" id="ARBA00022784"/>
    </source>
</evidence>
<dbReference type="PRINTS" id="PR00411">
    <property type="entry name" value="PNDRDTASEI"/>
</dbReference>
<dbReference type="PIRSF" id="PIRSF037149">
    <property type="entry name" value="NirB"/>
    <property type="match status" value="1"/>
</dbReference>
<dbReference type="CDD" id="cd19943">
    <property type="entry name" value="NirB_Fer2_BFD-like_1"/>
    <property type="match status" value="1"/>
</dbReference>
<comment type="function">
    <text evidence="4">Catalyzes the reduction of sulfite to sulfide, a step in the biosynthesis of sulfur-containing amino acids and cofactors.</text>
</comment>
<dbReference type="InterPro" id="IPR007419">
    <property type="entry name" value="BFD-like_2Fe2S-bd_dom"/>
</dbReference>
<keyword evidence="9" id="KW-0349">Heme</keyword>
<evidence type="ECO:0000259" key="23">
    <source>
        <dbReference type="Pfam" id="PF03460"/>
    </source>
</evidence>
<evidence type="ECO:0000256" key="15">
    <source>
        <dbReference type="ARBA" id="ARBA00023002"/>
    </source>
</evidence>
<evidence type="ECO:0000256" key="3">
    <source>
        <dbReference type="ARBA" id="ARBA00001974"/>
    </source>
</evidence>